<evidence type="ECO:0000256" key="4">
    <source>
        <dbReference type="ARBA" id="ARBA00023008"/>
    </source>
</evidence>
<dbReference type="CDD" id="cd04216">
    <property type="entry name" value="Phytocyanin"/>
    <property type="match status" value="1"/>
</dbReference>
<protein>
    <submittedName>
        <fullName evidence="10">Cu_bind_like domain-containing protein</fullName>
    </submittedName>
</protein>
<proteinExistence type="predicted"/>
<dbReference type="InterPro" id="IPR003245">
    <property type="entry name" value="Phytocyanin_dom"/>
</dbReference>
<dbReference type="EMBL" id="BDDD01002833">
    <property type="protein sequence ID" value="GAV83250.1"/>
    <property type="molecule type" value="Genomic_DNA"/>
</dbReference>
<evidence type="ECO:0000256" key="8">
    <source>
        <dbReference type="SAM" id="SignalP"/>
    </source>
</evidence>
<evidence type="ECO:0000256" key="7">
    <source>
        <dbReference type="SAM" id="Phobius"/>
    </source>
</evidence>
<evidence type="ECO:0000256" key="1">
    <source>
        <dbReference type="ARBA" id="ARBA00022448"/>
    </source>
</evidence>
<keyword evidence="7" id="KW-0472">Membrane</keyword>
<keyword evidence="7" id="KW-1133">Transmembrane helix</keyword>
<evidence type="ECO:0000256" key="5">
    <source>
        <dbReference type="ARBA" id="ARBA00023180"/>
    </source>
</evidence>
<evidence type="ECO:0000259" key="9">
    <source>
        <dbReference type="PROSITE" id="PS51485"/>
    </source>
</evidence>
<comment type="caution">
    <text evidence="10">The sequence shown here is derived from an EMBL/GenBank/DDBJ whole genome shotgun (WGS) entry which is preliminary data.</text>
</comment>
<feature type="signal peptide" evidence="8">
    <location>
        <begin position="1"/>
        <end position="23"/>
    </location>
</feature>
<dbReference type="PANTHER" id="PTHR33021:SF193">
    <property type="entry name" value="OS06G0218600 PROTEIN"/>
    <property type="match status" value="1"/>
</dbReference>
<dbReference type="PROSITE" id="PS51485">
    <property type="entry name" value="PHYTOCYANIN"/>
    <property type="match status" value="1"/>
</dbReference>
<dbReference type="Proteomes" id="UP000187406">
    <property type="component" value="Unassembled WGS sequence"/>
</dbReference>
<keyword evidence="7" id="KW-0812">Transmembrane</keyword>
<evidence type="ECO:0000313" key="11">
    <source>
        <dbReference type="Proteomes" id="UP000187406"/>
    </source>
</evidence>
<dbReference type="Gene3D" id="2.60.40.420">
    <property type="entry name" value="Cupredoxins - blue copper proteins"/>
    <property type="match status" value="1"/>
</dbReference>
<feature type="chain" id="PRO_5012004005" evidence="8">
    <location>
        <begin position="24"/>
        <end position="176"/>
    </location>
</feature>
<gene>
    <name evidence="10" type="ORF">CFOL_v3_26698</name>
</gene>
<keyword evidence="4" id="KW-0186">Copper</keyword>
<evidence type="ECO:0000256" key="3">
    <source>
        <dbReference type="ARBA" id="ARBA00022982"/>
    </source>
</evidence>
<feature type="compositionally biased region" description="Low complexity" evidence="6">
    <location>
        <begin position="123"/>
        <end position="142"/>
    </location>
</feature>
<keyword evidence="2" id="KW-0479">Metal-binding</keyword>
<dbReference type="SUPFAM" id="SSF49503">
    <property type="entry name" value="Cupredoxins"/>
    <property type="match status" value="1"/>
</dbReference>
<keyword evidence="1" id="KW-0813">Transport</keyword>
<organism evidence="10 11">
    <name type="scientific">Cephalotus follicularis</name>
    <name type="common">Albany pitcher plant</name>
    <dbReference type="NCBI Taxonomy" id="3775"/>
    <lineage>
        <taxon>Eukaryota</taxon>
        <taxon>Viridiplantae</taxon>
        <taxon>Streptophyta</taxon>
        <taxon>Embryophyta</taxon>
        <taxon>Tracheophyta</taxon>
        <taxon>Spermatophyta</taxon>
        <taxon>Magnoliopsida</taxon>
        <taxon>eudicotyledons</taxon>
        <taxon>Gunneridae</taxon>
        <taxon>Pentapetalae</taxon>
        <taxon>rosids</taxon>
        <taxon>fabids</taxon>
        <taxon>Oxalidales</taxon>
        <taxon>Cephalotaceae</taxon>
        <taxon>Cephalotus</taxon>
    </lineage>
</organism>
<accession>A0A1Q3CSP5</accession>
<dbReference type="Pfam" id="PF02298">
    <property type="entry name" value="Cu_bind_like"/>
    <property type="match status" value="1"/>
</dbReference>
<name>A0A1Q3CSP5_CEPFO</name>
<evidence type="ECO:0000256" key="2">
    <source>
        <dbReference type="ARBA" id="ARBA00022723"/>
    </source>
</evidence>
<sequence>MSGFGAGFICVTLILCMVVPGLATVYTVGDSSGWTLGADYTTWASDKTFEVGDSLVFNYDSSHTVDEVSASDYKACTSANAITTDTSGKTTIDLKTAGTHYFICGVMSHCAGGMKLAVTVGTGSTTNPSKTPTTTTPSSQTPKVGTTPTVTRSDSITLSPLVALVITFVAFCLLSV</sequence>
<keyword evidence="3" id="KW-0249">Electron transport</keyword>
<dbReference type="GO" id="GO:0005886">
    <property type="term" value="C:plasma membrane"/>
    <property type="evidence" value="ECO:0007669"/>
    <property type="project" value="TreeGrafter"/>
</dbReference>
<feature type="transmembrane region" description="Helical" evidence="7">
    <location>
        <begin position="156"/>
        <end position="174"/>
    </location>
</feature>
<feature type="domain" description="Phytocyanin" evidence="9">
    <location>
        <begin position="24"/>
        <end position="122"/>
    </location>
</feature>
<dbReference type="GO" id="GO:0046872">
    <property type="term" value="F:metal ion binding"/>
    <property type="evidence" value="ECO:0007669"/>
    <property type="project" value="UniProtKB-KW"/>
</dbReference>
<dbReference type="GO" id="GO:0009055">
    <property type="term" value="F:electron transfer activity"/>
    <property type="evidence" value="ECO:0007669"/>
    <property type="project" value="InterPro"/>
</dbReference>
<keyword evidence="11" id="KW-1185">Reference proteome</keyword>
<dbReference type="FunCoup" id="A0A1Q3CSP5">
    <property type="interactions" value="79"/>
</dbReference>
<evidence type="ECO:0000256" key="6">
    <source>
        <dbReference type="SAM" id="MobiDB-lite"/>
    </source>
</evidence>
<dbReference type="InterPro" id="IPR039391">
    <property type="entry name" value="Phytocyanin-like"/>
</dbReference>
<keyword evidence="5" id="KW-0325">Glycoprotein</keyword>
<dbReference type="InParanoid" id="A0A1Q3CSP5"/>
<feature type="region of interest" description="Disordered" evidence="6">
    <location>
        <begin position="123"/>
        <end position="150"/>
    </location>
</feature>
<dbReference type="OrthoDB" id="206968at2759"/>
<dbReference type="AlphaFoldDB" id="A0A1Q3CSP5"/>
<keyword evidence="8" id="KW-0732">Signal</keyword>
<dbReference type="InterPro" id="IPR008972">
    <property type="entry name" value="Cupredoxin"/>
</dbReference>
<dbReference type="PANTHER" id="PTHR33021">
    <property type="entry name" value="BLUE COPPER PROTEIN"/>
    <property type="match status" value="1"/>
</dbReference>
<dbReference type="FunFam" id="2.60.40.420:FF:000003">
    <property type="entry name" value="Blue copper"/>
    <property type="match status" value="1"/>
</dbReference>
<reference evidence="11" key="1">
    <citation type="submission" date="2016-04" db="EMBL/GenBank/DDBJ databases">
        <title>Cephalotus genome sequencing.</title>
        <authorList>
            <person name="Fukushima K."/>
            <person name="Hasebe M."/>
            <person name="Fang X."/>
        </authorList>
    </citation>
    <scope>NUCLEOTIDE SEQUENCE [LARGE SCALE GENOMIC DNA]</scope>
    <source>
        <strain evidence="11">cv. St1</strain>
    </source>
</reference>
<evidence type="ECO:0000313" key="10">
    <source>
        <dbReference type="EMBL" id="GAV83250.1"/>
    </source>
</evidence>